<accession>A0A1I8M6W9</accession>
<reference evidence="11" key="1">
    <citation type="submission" date="2020-05" db="UniProtKB">
        <authorList>
            <consortium name="EnsemblMetazoa"/>
        </authorList>
    </citation>
    <scope>IDENTIFICATION</scope>
    <source>
        <strain evidence="11">Aabys</strain>
    </source>
</reference>
<dbReference type="Pfam" id="PF00071">
    <property type="entry name" value="Ras"/>
    <property type="match status" value="1"/>
</dbReference>
<dbReference type="PRINTS" id="PR00449">
    <property type="entry name" value="RASTRNSFRMNG"/>
</dbReference>
<dbReference type="GeneID" id="101889270"/>
<name>A0A1I8M6W9_MUSDO</name>
<keyword evidence="6" id="KW-0472">Membrane</keyword>
<proteinExistence type="inferred from homology"/>
<dbReference type="Proteomes" id="UP001652621">
    <property type="component" value="Unplaced"/>
</dbReference>
<dbReference type="InterPro" id="IPR052236">
    <property type="entry name" value="Small_GTPase_RasD"/>
</dbReference>
<dbReference type="InterPro" id="IPR027417">
    <property type="entry name" value="P-loop_NTPase"/>
</dbReference>
<dbReference type="eggNOG" id="KOG0395">
    <property type="taxonomic scope" value="Eukaryota"/>
</dbReference>
<dbReference type="VEuPathDB" id="VectorBase:MDOMA2_012839"/>
<evidence type="ECO:0000256" key="5">
    <source>
        <dbReference type="ARBA" id="ARBA00023134"/>
    </source>
</evidence>
<keyword evidence="8" id="KW-0636">Prenylation</keyword>
<keyword evidence="4" id="KW-0547">Nucleotide-binding</keyword>
<dbReference type="RefSeq" id="XP_005190851.2">
    <property type="nucleotide sequence ID" value="XM_005190794.3"/>
</dbReference>
<evidence type="ECO:0000256" key="2">
    <source>
        <dbReference type="ARBA" id="ARBA00022475"/>
    </source>
</evidence>
<dbReference type="SMART" id="SM00173">
    <property type="entry name" value="RAS"/>
    <property type="match status" value="1"/>
</dbReference>
<dbReference type="SUPFAM" id="SSF52540">
    <property type="entry name" value="P-loop containing nucleoside triphosphate hydrolases"/>
    <property type="match status" value="1"/>
</dbReference>
<comment type="similarity">
    <text evidence="9">Belongs to the small GTPase superfamily. RasD family.</text>
</comment>
<feature type="region of interest" description="Disordered" evidence="10">
    <location>
        <begin position="33"/>
        <end position="61"/>
    </location>
</feature>
<keyword evidence="2" id="KW-1003">Cell membrane</keyword>
<sequence>MNANMIRCKNWFCARNNNNDYAEVLFGDSNKNTSQQQTITTTATTTPPTTSVVTPDRPHQQINGKITTATGHIGNHAMTATNNSATGATTNPPMSNSTGGCAAQSGAGSGVGSHVVTFLDDVPSGSNGVVNTTTRLMNHTDLHQNTHDHRHTSDDLDVLDDDFIASQVVSSSLLCDDTLPGSKNCYRLVILGSSRAGKSSIVARFLGNRFEEAYTPTIEDFHRKLYRIRNEVYQLDILDTSGHHPFPAMRRLSFLTGDIFILVFSMDSRESFEEVVRLRENILETKWAALNPGSGFKKKALPKIPMVLAGNKCDKDQRTVQLDEVMGYIAGQDNCCVFVECSAKQNYHIDELFYELFTASNLPLEMAPNHHRRVVTVFGAPSPLPPHSSVGGTKKNALSIKRRFSDACGVVTPNARRPSIRTDLNLMRSKTMAMNEGESSVARKKCVIM</sequence>
<evidence type="ECO:0000256" key="9">
    <source>
        <dbReference type="ARBA" id="ARBA00038061"/>
    </source>
</evidence>
<feature type="region of interest" description="Disordered" evidence="10">
    <location>
        <begin position="86"/>
        <end position="105"/>
    </location>
</feature>
<dbReference type="PANTHER" id="PTHR46149:SF3">
    <property type="entry name" value="MIP08469P"/>
    <property type="match status" value="1"/>
</dbReference>
<reference evidence="13" key="2">
    <citation type="submission" date="2025-04" db="UniProtKB">
        <authorList>
            <consortium name="RefSeq"/>
        </authorList>
    </citation>
    <scope>IDENTIFICATION</scope>
    <source>
        <strain evidence="13">Aabys</strain>
    </source>
</reference>
<dbReference type="VEuPathDB" id="VectorBase:MDOA001847"/>
<dbReference type="InterPro" id="IPR001806">
    <property type="entry name" value="Small_GTPase"/>
</dbReference>
<dbReference type="PROSITE" id="PS51419">
    <property type="entry name" value="RAB"/>
    <property type="match status" value="1"/>
</dbReference>
<keyword evidence="12" id="KW-1185">Reference proteome</keyword>
<dbReference type="SMART" id="SM00174">
    <property type="entry name" value="RHO"/>
    <property type="match status" value="1"/>
</dbReference>
<dbReference type="KEGG" id="mde:101889270"/>
<dbReference type="GO" id="GO:0031681">
    <property type="term" value="F:G-protein beta-subunit binding"/>
    <property type="evidence" value="ECO:0007669"/>
    <property type="project" value="TreeGrafter"/>
</dbReference>
<dbReference type="Gene3D" id="3.40.50.300">
    <property type="entry name" value="P-loop containing nucleotide triphosphate hydrolases"/>
    <property type="match status" value="1"/>
</dbReference>
<evidence type="ECO:0000313" key="11">
    <source>
        <dbReference type="EnsemblMetazoa" id="MDOA001847-PA"/>
    </source>
</evidence>
<dbReference type="SMART" id="SM00175">
    <property type="entry name" value="RAB"/>
    <property type="match status" value="1"/>
</dbReference>
<dbReference type="PANTHER" id="PTHR46149">
    <property type="entry name" value="MIP08469P"/>
    <property type="match status" value="1"/>
</dbReference>
<dbReference type="GO" id="GO:0003924">
    <property type="term" value="F:GTPase activity"/>
    <property type="evidence" value="ECO:0007669"/>
    <property type="project" value="InterPro"/>
</dbReference>
<dbReference type="CDD" id="cd04143">
    <property type="entry name" value="Rhes_like"/>
    <property type="match status" value="1"/>
</dbReference>
<evidence type="ECO:0000313" key="12">
    <source>
        <dbReference type="Proteomes" id="UP001652621"/>
    </source>
</evidence>
<evidence type="ECO:0000256" key="4">
    <source>
        <dbReference type="ARBA" id="ARBA00022741"/>
    </source>
</evidence>
<dbReference type="OrthoDB" id="265044at2759"/>
<dbReference type="AlphaFoldDB" id="A0A1I8M6W9"/>
<evidence type="ECO:0000256" key="10">
    <source>
        <dbReference type="SAM" id="MobiDB-lite"/>
    </source>
</evidence>
<keyword evidence="7" id="KW-0449">Lipoprotein</keyword>
<dbReference type="FunFam" id="3.40.50.300:FF:000475">
    <property type="entry name" value="GTP-binding protein Rhes"/>
    <property type="match status" value="1"/>
</dbReference>
<dbReference type="STRING" id="7370.A0A1I8M6W9"/>
<evidence type="ECO:0000256" key="1">
    <source>
        <dbReference type="ARBA" id="ARBA00004193"/>
    </source>
</evidence>
<evidence type="ECO:0000313" key="13">
    <source>
        <dbReference type="RefSeq" id="XP_005190851.2"/>
    </source>
</evidence>
<dbReference type="InterPro" id="IPR005225">
    <property type="entry name" value="Small_GTP-bd"/>
</dbReference>
<dbReference type="EnsemblMetazoa" id="MDOA001847-RA">
    <property type="protein sequence ID" value="MDOA001847-PA"/>
    <property type="gene ID" value="MDOA001847"/>
</dbReference>
<dbReference type="GO" id="GO:0005886">
    <property type="term" value="C:plasma membrane"/>
    <property type="evidence" value="ECO:0007669"/>
    <property type="project" value="UniProtKB-SubCell"/>
</dbReference>
<gene>
    <name evidence="11" type="primary">101889270</name>
    <name evidence="13" type="synonym">LOC101889270</name>
</gene>
<dbReference type="NCBIfam" id="TIGR00231">
    <property type="entry name" value="small_GTP"/>
    <property type="match status" value="1"/>
</dbReference>
<comment type="subcellular location">
    <subcellularLocation>
        <location evidence="1">Cell membrane</location>
        <topology evidence="1">Lipid-anchor</topology>
    </subcellularLocation>
</comment>
<evidence type="ECO:0000256" key="7">
    <source>
        <dbReference type="ARBA" id="ARBA00023288"/>
    </source>
</evidence>
<organism evidence="11">
    <name type="scientific">Musca domestica</name>
    <name type="common">House fly</name>
    <dbReference type="NCBI Taxonomy" id="7370"/>
    <lineage>
        <taxon>Eukaryota</taxon>
        <taxon>Metazoa</taxon>
        <taxon>Ecdysozoa</taxon>
        <taxon>Arthropoda</taxon>
        <taxon>Hexapoda</taxon>
        <taxon>Insecta</taxon>
        <taxon>Pterygota</taxon>
        <taxon>Neoptera</taxon>
        <taxon>Endopterygota</taxon>
        <taxon>Diptera</taxon>
        <taxon>Brachycera</taxon>
        <taxon>Muscomorpha</taxon>
        <taxon>Muscoidea</taxon>
        <taxon>Muscidae</taxon>
        <taxon>Musca</taxon>
    </lineage>
</organism>
<feature type="compositionally biased region" description="Low complexity" evidence="10">
    <location>
        <begin position="33"/>
        <end position="55"/>
    </location>
</feature>
<evidence type="ECO:0000256" key="6">
    <source>
        <dbReference type="ARBA" id="ARBA00023136"/>
    </source>
</evidence>
<evidence type="ECO:0000256" key="8">
    <source>
        <dbReference type="ARBA" id="ARBA00023289"/>
    </source>
</evidence>
<protein>
    <submittedName>
        <fullName evidence="13">GTP-binding protein Rhes</fullName>
    </submittedName>
</protein>
<keyword evidence="3" id="KW-0488">Methylation</keyword>
<evidence type="ECO:0000256" key="3">
    <source>
        <dbReference type="ARBA" id="ARBA00022481"/>
    </source>
</evidence>
<dbReference type="PROSITE" id="PS51421">
    <property type="entry name" value="RAS"/>
    <property type="match status" value="1"/>
</dbReference>
<dbReference type="GO" id="GO:0007165">
    <property type="term" value="P:signal transduction"/>
    <property type="evidence" value="ECO:0007669"/>
    <property type="project" value="TreeGrafter"/>
</dbReference>
<keyword evidence="5" id="KW-0342">GTP-binding</keyword>
<dbReference type="GO" id="GO:0005525">
    <property type="term" value="F:GTP binding"/>
    <property type="evidence" value="ECO:0007669"/>
    <property type="project" value="UniProtKB-KW"/>
</dbReference>